<name>A0A2R4AKT3_LACLL</name>
<keyword evidence="1" id="KW-0614">Plasmid</keyword>
<reference evidence="1" key="1">
    <citation type="journal article" date="2018" name="Appl. Environ. Microbiol.">
        <title>Dynamics in copy numbers of five plasmids of a dairy Lactococcus lactis in dairy-related conditions including near-zero growth rates.</title>
        <authorList>
            <person name="van Mastrigt O."/>
            <person name="Lommers M.M.A.N."/>
            <person name="de Vries Y.C."/>
            <person name="Abee T."/>
            <person name="Smid E.J."/>
        </authorList>
    </citation>
    <scope>NUCLEOTIDE SEQUENCE</scope>
    <source>
        <strain evidence="1">FM03P</strain>
        <plasmid evidence="1">pLd10</plasmid>
    </source>
</reference>
<dbReference type="AlphaFoldDB" id="A0A2R4AKT3"/>
<dbReference type="RefSeq" id="WP_211757139.1">
    <property type="nucleotide sequence ID" value="NZ_MG813924.1"/>
</dbReference>
<accession>A0A2R4AKT3</accession>
<evidence type="ECO:0000313" key="1">
    <source>
        <dbReference type="EMBL" id="AVR65348.1"/>
    </source>
</evidence>
<sequence>MTDERNTGPNGKATPSEPKIPFVAKALGVQTVDFWKFLDLEHFKA</sequence>
<gene>
    <name evidence="1" type="ORF">pLd10_44</name>
</gene>
<protein>
    <submittedName>
        <fullName evidence="1">DUF4411 domain-containing protein</fullName>
    </submittedName>
</protein>
<dbReference type="EMBL" id="MG813924">
    <property type="protein sequence ID" value="AVR65348.1"/>
    <property type="molecule type" value="Genomic_DNA"/>
</dbReference>
<organism evidence="1">
    <name type="scientific">Lactococcus lactis subsp. lactis bv. diacetylactis</name>
    <dbReference type="NCBI Taxonomy" id="44688"/>
    <lineage>
        <taxon>Bacteria</taxon>
        <taxon>Bacillati</taxon>
        <taxon>Bacillota</taxon>
        <taxon>Bacilli</taxon>
        <taxon>Lactobacillales</taxon>
        <taxon>Streptococcaceae</taxon>
        <taxon>Lactococcus</taxon>
    </lineage>
</organism>
<proteinExistence type="predicted"/>
<geneLocation type="plasmid" evidence="1">
    <name>pLd10</name>
</geneLocation>